<proteinExistence type="predicted"/>
<feature type="compositionally biased region" description="Polar residues" evidence="1">
    <location>
        <begin position="138"/>
        <end position="156"/>
    </location>
</feature>
<gene>
    <name evidence="3" type="primary">LOC110977907</name>
</gene>
<protein>
    <submittedName>
        <fullName evidence="3">Uncharacterized protein LOC110977907 isoform X1</fullName>
    </submittedName>
</protein>
<dbReference type="AlphaFoldDB" id="A0A8B7Y4L5"/>
<reference evidence="3" key="1">
    <citation type="submission" date="2025-08" db="UniProtKB">
        <authorList>
            <consortium name="RefSeq"/>
        </authorList>
    </citation>
    <scope>IDENTIFICATION</scope>
</reference>
<name>A0A8B7Y4L5_ACAPL</name>
<dbReference type="OrthoDB" id="10543127at2759"/>
<dbReference type="KEGG" id="aplc:110977907"/>
<feature type="compositionally biased region" description="Low complexity" evidence="1">
    <location>
        <begin position="85"/>
        <end position="96"/>
    </location>
</feature>
<dbReference type="InterPro" id="IPR026719">
    <property type="entry name" value="ERICH1"/>
</dbReference>
<sequence>MNAKNSSRKRESVFKAHVLEKLYPSEATVQDKPPPQETATKTELERSAGSVPTRAKLYTVHPPPGGLLQTLARNTSEMSEKRLKSSCSESESSNDSQGAHDRPVRKRKRKKKHGQRVREKVPCDTAEVDSPLTKGEDTQPQVSPTKSSSQPTTADASLTKNQRRKLRKKRAKLGRLQDRAQIQAEEFTVDVNKQSLIGKGDDRECEDESTQEVVEFLEAVWRVFSSDGSKTEIKNSITQPFQTMIDKMSNGKMSKETVNQMRDIKKLLVLQDFRRAQMKLTECLNNQASTSESENISLFSTLAEYWMTDISTSYSTSGNLC</sequence>
<feature type="compositionally biased region" description="Basic residues" evidence="1">
    <location>
        <begin position="161"/>
        <end position="173"/>
    </location>
</feature>
<keyword evidence="2" id="KW-1185">Reference proteome</keyword>
<dbReference type="PANTHER" id="PTHR22444">
    <property type="entry name" value="GLUTAMATE-RICH PROTEIN 1"/>
    <property type="match status" value="1"/>
</dbReference>
<organism evidence="2 3">
    <name type="scientific">Acanthaster planci</name>
    <name type="common">Crown-of-thorns starfish</name>
    <dbReference type="NCBI Taxonomy" id="133434"/>
    <lineage>
        <taxon>Eukaryota</taxon>
        <taxon>Metazoa</taxon>
        <taxon>Echinodermata</taxon>
        <taxon>Eleutherozoa</taxon>
        <taxon>Asterozoa</taxon>
        <taxon>Asteroidea</taxon>
        <taxon>Valvatacea</taxon>
        <taxon>Valvatida</taxon>
        <taxon>Acanthasteridae</taxon>
        <taxon>Acanthaster</taxon>
    </lineage>
</organism>
<evidence type="ECO:0000313" key="3">
    <source>
        <dbReference type="RefSeq" id="XP_022088133.1"/>
    </source>
</evidence>
<dbReference type="OMA" id="YWITEIL"/>
<dbReference type="RefSeq" id="XP_022088133.1">
    <property type="nucleotide sequence ID" value="XM_022232441.1"/>
</dbReference>
<evidence type="ECO:0000256" key="1">
    <source>
        <dbReference type="SAM" id="MobiDB-lite"/>
    </source>
</evidence>
<dbReference type="PANTHER" id="PTHR22444:SF1">
    <property type="entry name" value="GLUTAMATE-RICH PROTEIN 1"/>
    <property type="match status" value="1"/>
</dbReference>
<dbReference type="Proteomes" id="UP000694845">
    <property type="component" value="Unplaced"/>
</dbReference>
<evidence type="ECO:0000313" key="2">
    <source>
        <dbReference type="Proteomes" id="UP000694845"/>
    </source>
</evidence>
<dbReference type="GeneID" id="110977907"/>
<feature type="compositionally biased region" description="Basic residues" evidence="1">
    <location>
        <begin position="103"/>
        <end position="115"/>
    </location>
</feature>
<accession>A0A8B7Y4L5</accession>
<feature type="region of interest" description="Disordered" evidence="1">
    <location>
        <begin position="22"/>
        <end position="174"/>
    </location>
</feature>